<dbReference type="Gene3D" id="1.10.238.10">
    <property type="entry name" value="EF-hand"/>
    <property type="match status" value="1"/>
</dbReference>
<dbReference type="PROSITE" id="PS00018">
    <property type="entry name" value="EF_HAND_1"/>
    <property type="match status" value="2"/>
</dbReference>
<feature type="transmembrane region" description="Helical" evidence="2">
    <location>
        <begin position="42"/>
        <end position="63"/>
    </location>
</feature>
<dbReference type="AlphaFoldDB" id="A0A7S2BMT4"/>
<feature type="domain" description="EF-hand" evidence="3">
    <location>
        <begin position="406"/>
        <end position="441"/>
    </location>
</feature>
<organism evidence="4">
    <name type="scientific">Florenciella parvula</name>
    <dbReference type="NCBI Taxonomy" id="236787"/>
    <lineage>
        <taxon>Eukaryota</taxon>
        <taxon>Sar</taxon>
        <taxon>Stramenopiles</taxon>
        <taxon>Ochrophyta</taxon>
        <taxon>Dictyochophyceae</taxon>
        <taxon>Florenciellales</taxon>
        <taxon>Florenciella</taxon>
    </lineage>
</organism>
<dbReference type="PROSITE" id="PS50222">
    <property type="entry name" value="EF_HAND_2"/>
    <property type="match status" value="2"/>
</dbReference>
<dbReference type="InterPro" id="IPR018247">
    <property type="entry name" value="EF_Hand_1_Ca_BS"/>
</dbReference>
<dbReference type="Pfam" id="PF13499">
    <property type="entry name" value="EF-hand_7"/>
    <property type="match status" value="1"/>
</dbReference>
<dbReference type="SMART" id="SM00054">
    <property type="entry name" value="EFh"/>
    <property type="match status" value="2"/>
</dbReference>
<dbReference type="EMBL" id="HBGT01009119">
    <property type="protein sequence ID" value="CAD9401178.1"/>
    <property type="molecule type" value="Transcribed_RNA"/>
</dbReference>
<feature type="domain" description="EF-hand" evidence="3">
    <location>
        <begin position="316"/>
        <end position="351"/>
    </location>
</feature>
<protein>
    <recommendedName>
        <fullName evidence="3">EF-hand domain-containing protein</fullName>
    </recommendedName>
</protein>
<dbReference type="InterPro" id="IPR002048">
    <property type="entry name" value="EF_hand_dom"/>
</dbReference>
<reference evidence="4" key="1">
    <citation type="submission" date="2021-01" db="EMBL/GenBank/DDBJ databases">
        <authorList>
            <person name="Corre E."/>
            <person name="Pelletier E."/>
            <person name="Niang G."/>
            <person name="Scheremetjew M."/>
            <person name="Finn R."/>
            <person name="Kale V."/>
            <person name="Holt S."/>
            <person name="Cochrane G."/>
            <person name="Meng A."/>
            <person name="Brown T."/>
            <person name="Cohen L."/>
        </authorList>
    </citation>
    <scope>NUCLEOTIDE SEQUENCE</scope>
    <source>
        <strain evidence="4">RCC1693</strain>
    </source>
</reference>
<keyword evidence="1" id="KW-0106">Calcium</keyword>
<dbReference type="GO" id="GO:0005509">
    <property type="term" value="F:calcium ion binding"/>
    <property type="evidence" value="ECO:0007669"/>
    <property type="project" value="InterPro"/>
</dbReference>
<dbReference type="SUPFAM" id="SSF47473">
    <property type="entry name" value="EF-hand"/>
    <property type="match status" value="1"/>
</dbReference>
<keyword evidence="2" id="KW-0472">Membrane</keyword>
<evidence type="ECO:0000259" key="3">
    <source>
        <dbReference type="PROSITE" id="PS50222"/>
    </source>
</evidence>
<evidence type="ECO:0000256" key="2">
    <source>
        <dbReference type="SAM" id="Phobius"/>
    </source>
</evidence>
<keyword evidence="2" id="KW-0812">Transmembrane</keyword>
<name>A0A7S2BMT4_9STRA</name>
<dbReference type="InterPro" id="IPR011992">
    <property type="entry name" value="EF-hand-dom_pair"/>
</dbReference>
<evidence type="ECO:0000256" key="1">
    <source>
        <dbReference type="ARBA" id="ARBA00022837"/>
    </source>
</evidence>
<keyword evidence="2" id="KW-1133">Transmembrane helix</keyword>
<proteinExistence type="predicted"/>
<evidence type="ECO:0000313" key="4">
    <source>
        <dbReference type="EMBL" id="CAD9401178.1"/>
    </source>
</evidence>
<feature type="transmembrane region" description="Helical" evidence="2">
    <location>
        <begin position="12"/>
        <end position="30"/>
    </location>
</feature>
<sequence>MRGCGLTELAMAVYVSCGIAGAVVVEQAYAMKYGTWGTTNVFWALVAGAFSISNLALALRVWVSGTMEREVDELTEAVTNSAKGAELLQMDERRIKGTCEALRRSVRAINDNNRRYKLTNLFKLALMADVDLDGTVSIKEFEDMEKFMETQFHIRASDIQATKDLIIRNGYVSFVDVKRIFKRWCMDRHGKSPPRDTAYDGKEAKYRLIFHHEDDNGNLDENGKSSTQDLKKKKLKVAHDENGNAKFDKDDEFKKADLGAEVQNLDSAIVVLLRIICLLVEEDQWASYILSLNEIYDKEKKWYRYKHFVEAVAQHLKTTSTDTIFARYDTDNSGCLTEDEVKHALNNLKYTQQLLVEQKNKSGKGMAEGKTFAKSSYNKLHQRDRVREKGCFDMCCSHDVEEGGDLMEKVTANLMKKFDRNRDGFIDETEFNDMVKYVRFNKKFDYDKIAYPPASCCGTPFGEVNPCCRTRCCDNMADEKKSFPYIC</sequence>
<gene>
    <name evidence="4" type="ORF">FPAR1323_LOCUS4987</name>
</gene>
<accession>A0A7S2BMT4</accession>